<dbReference type="Proteomes" id="UP000189670">
    <property type="component" value="Unassembled WGS sequence"/>
</dbReference>
<evidence type="ECO:0000313" key="5">
    <source>
        <dbReference type="Proteomes" id="UP000189670"/>
    </source>
</evidence>
<dbReference type="CDD" id="cd00063">
    <property type="entry name" value="FN3"/>
    <property type="match status" value="2"/>
</dbReference>
<organism evidence="4 5">
    <name type="scientific">Candidatus Magnetoglobus multicellularis str. Araruama</name>
    <dbReference type="NCBI Taxonomy" id="890399"/>
    <lineage>
        <taxon>Bacteria</taxon>
        <taxon>Pseudomonadati</taxon>
        <taxon>Thermodesulfobacteriota</taxon>
        <taxon>Desulfobacteria</taxon>
        <taxon>Desulfobacterales</taxon>
        <taxon>Desulfobacteraceae</taxon>
        <taxon>Candidatus Magnetoglobus</taxon>
    </lineage>
</organism>
<evidence type="ECO:0000259" key="3">
    <source>
        <dbReference type="PROSITE" id="PS50853"/>
    </source>
</evidence>
<evidence type="ECO:0000313" key="4">
    <source>
        <dbReference type="EMBL" id="ETR70273.1"/>
    </source>
</evidence>
<dbReference type="InterPro" id="IPR036116">
    <property type="entry name" value="FN3_sf"/>
</dbReference>
<dbReference type="PROSITE" id="PS50853">
    <property type="entry name" value="FN3"/>
    <property type="match status" value="1"/>
</dbReference>
<dbReference type="Pfam" id="PF00041">
    <property type="entry name" value="fn3"/>
    <property type="match status" value="1"/>
</dbReference>
<dbReference type="Pfam" id="PF13517">
    <property type="entry name" value="FG-GAP_3"/>
    <property type="match status" value="6"/>
</dbReference>
<name>A0A1V1P649_9BACT</name>
<dbReference type="Gene3D" id="2.60.40.10">
    <property type="entry name" value="Immunoglobulins"/>
    <property type="match status" value="4"/>
</dbReference>
<keyword evidence="1" id="KW-0732">Signal</keyword>
<dbReference type="InterPro" id="IPR013783">
    <property type="entry name" value="Ig-like_fold"/>
</dbReference>
<dbReference type="PANTHER" id="PTHR46580">
    <property type="entry name" value="SENSOR KINASE-RELATED"/>
    <property type="match status" value="1"/>
</dbReference>
<sequence>MDLFLIGCLDSGIWLAKLYNNDNGKLTAITETFSAAVAEYYIGDSAWIDYDQDDDLDLSIVGKYSTYIYQNNAGSFSLINPSIDGAVRGSICWGDYDNDGDMDVVVTGDNLHKLYRNDNGTFIDINAGLSSIATLWWGNVEFVDYDNDGDLDVSWVGGDTNAIPKIYRNDNLLFTDIGATFDSLYRGYLSWGDYNNDDFLDLLIIGDQSYIYKNEQGSFNDINAVLAVAGNGAAQWADYDNDGDLDLILTGYAVTNDFSKLYLNDAGIFNEDLRVDLPGIHYSAVAWGDYDNDADLDLIISGYNDGDVITKLYRNQTQTPNTAPTAPTSLNATVNNNTAILSWSPSTDAQTPSTGLNYNLQVGTTPNGTDIISPMSLSNGYRQIPATSQNQGLTKILHLSESGTYYFRVQAIDTAFAGSPFSQECSFTIDLGPEPGNNGLLTTTTVGQTSVSFLWELASDATSNDADLEYQVYSSTVDYGTNIDDWINNASPTNSWSKNMTHTTIANLNSETPHYFNVIVRDDQGNMTSYSAISAIPTYFIEDQSITLAGVRNGSVAWADYDNDADLDLLISGYSVSGRQTILYQNDNGQLIATAIPLTGVENSDVKWGDMDNDGDLDLAISGYTGSQRVTRVYRNDLTGFTNIGASLIAISNGSLDWGDIDHDGDLDLLVSGNTGSAFITRIYRNVNGQFMPFQSDIQYSKYTIDSAGAANNLISNGTFTDTPWDNGWQILNEGNSDIYPIYQGSDAYVRLVNYATNDRCAIGQEIHSKLEIGAQYTFSYRYKTNDTVTVSIQYGDNQLGTNRSNLSTECSTNTTPIISDNQWHTVSCEFTVSDTLPDIATPMFAIYLDENNVGDINIDDITIFKSSNENSDDRVASSANFVDFDQDNDHDIFVSAYNGFGSTTILYANNGGYFEDSGIAFENLEQSSTSWGDYDQDGDQDLLILGMDSNSNQKLMVYRNDQSTFTIIWTSSARNGDVAWADIDNDGDLDFVVSGATDLGRSTRLYINTNGTFVESQTTLTGVSDSSLAWGDYDNDGDQDLLLTGNTGTEYIAKIYRNNAQINNTAPSAPSDLTTTVQGSHVTFNWSSGNDTETLISGLRYQLRIGTSSNAMNILSSMSLPLSSGYKLLPETINTTSLTATLQLPYTGTYYWSVQSIDSGNMASVFAPEISFAITNCHPVAGNYGALTIPTQISESISITWEKALDDQNASIEYRLYSSTTNFGDNISAWEAHAEPSGSWAANMTSAQFHGLNIDQPYYFVVIAKDAEHNKTIYVPISGKRQLFYENNQIVLMGTKLGDVSWADYDNDGDLDLFISGECDSGGSARLYRNDNGGFTDINAGITPFIDGSQAWGDYDNDGDLDLLLIGNTDSGYTSTIFRNDSGNFINIHPSLTGVISGDCKWGDYDNDGDLDVLITGTKQSSSVSVIDKSFGGNKNDASTAIQRFDDGTFVIAGYTESIGAGSRDGYLVKLDIMGNILWEKLMEALQQYYFLMF</sequence>
<dbReference type="GO" id="GO:0016798">
    <property type="term" value="F:hydrolase activity, acting on glycosyl bonds"/>
    <property type="evidence" value="ECO:0007669"/>
    <property type="project" value="InterPro"/>
</dbReference>
<proteinExistence type="predicted"/>
<dbReference type="EMBL" id="ATBP01000452">
    <property type="protein sequence ID" value="ETR70273.1"/>
    <property type="molecule type" value="Genomic_DNA"/>
</dbReference>
<dbReference type="SMART" id="SM00060">
    <property type="entry name" value="FN3"/>
    <property type="match status" value="4"/>
</dbReference>
<dbReference type="Gene3D" id="2.60.120.260">
    <property type="entry name" value="Galactose-binding domain-like"/>
    <property type="match status" value="1"/>
</dbReference>
<gene>
    <name evidence="4" type="ORF">OMM_03361</name>
</gene>
<dbReference type="SUPFAM" id="SSF69318">
    <property type="entry name" value="Integrin alpha N-terminal domain"/>
    <property type="match status" value="3"/>
</dbReference>
<dbReference type="Pfam" id="PF02018">
    <property type="entry name" value="CBM_4_9"/>
    <property type="match status" value="1"/>
</dbReference>
<comment type="caution">
    <text evidence="4">The sequence shown here is derived from an EMBL/GenBank/DDBJ whole genome shotgun (WGS) entry which is preliminary data.</text>
</comment>
<protein>
    <recommendedName>
        <fullName evidence="3">Fibronectin type-III domain-containing protein</fullName>
    </recommendedName>
</protein>
<dbReference type="InterPro" id="IPR028994">
    <property type="entry name" value="Integrin_alpha_N"/>
</dbReference>
<accession>A0A1V1P649</accession>
<evidence type="ECO:0000256" key="1">
    <source>
        <dbReference type="ARBA" id="ARBA00022729"/>
    </source>
</evidence>
<evidence type="ECO:0000256" key="2">
    <source>
        <dbReference type="ARBA" id="ARBA00022801"/>
    </source>
</evidence>
<dbReference type="PANTHER" id="PTHR46580:SF4">
    <property type="entry name" value="ATP_GTP-BINDING PROTEIN"/>
    <property type="match status" value="1"/>
</dbReference>
<dbReference type="InterPro" id="IPR013517">
    <property type="entry name" value="FG-GAP"/>
</dbReference>
<dbReference type="SUPFAM" id="SSF49265">
    <property type="entry name" value="Fibronectin type III"/>
    <property type="match status" value="2"/>
</dbReference>
<feature type="domain" description="Fibronectin type-III" evidence="3">
    <location>
        <begin position="323"/>
        <end position="432"/>
    </location>
</feature>
<reference evidence="5" key="1">
    <citation type="submission" date="2012-11" db="EMBL/GenBank/DDBJ databases">
        <authorList>
            <person name="Lucero-Rivera Y.E."/>
            <person name="Tovar-Ramirez D."/>
        </authorList>
    </citation>
    <scope>NUCLEOTIDE SEQUENCE [LARGE SCALE GENOMIC DNA]</scope>
    <source>
        <strain evidence="5">Araruama</strain>
    </source>
</reference>
<dbReference type="InterPro" id="IPR003305">
    <property type="entry name" value="CenC_carb-bd"/>
</dbReference>
<keyword evidence="2" id="KW-0378">Hydrolase</keyword>
<dbReference type="InterPro" id="IPR003961">
    <property type="entry name" value="FN3_dom"/>
</dbReference>